<feature type="transmembrane region" description="Helical" evidence="5">
    <location>
        <begin position="81"/>
        <end position="99"/>
    </location>
</feature>
<keyword evidence="2 5" id="KW-0812">Transmembrane</keyword>
<evidence type="ECO:0000256" key="2">
    <source>
        <dbReference type="ARBA" id="ARBA00022692"/>
    </source>
</evidence>
<sequence>MSSVTHSVIPTKAWRMLALGVAAQAAGTMLVSTPVYLIPMLHLERGMPLVSAGTLASAPTLGMVLTLVMWGYVADRFGERWVISGGLALTAVFACAAAATGNLLWLGVMLGLAGGASASTNAASGRVVVGWFPKERRGLAMGIRQMSQPLGVAVAALVVPPLAEQFGMHAPLLLVAAILLVLGLACMAWIENPPRKTAAVSLDGTPQLAVNPYLKNGFLARIHAVSMLLVLPQFALTTFGMVYMIAVLHWSATAAGLIIGLSQFIGAIGRIAIGALSDRLGNRVGVLRWVALSAIAAMLAVSLTGALDWQLAGAIVLVIASTITVADNGLAYTSVAEGAGTAWVGRALGIQNTGQFIVASAVGPGLGALIAVVGYPVAFALVAIAPLVAVPLIPKHDQHSDEA</sequence>
<feature type="domain" description="Major facilitator superfamily (MFS) profile" evidence="6">
    <location>
        <begin position="13"/>
        <end position="397"/>
    </location>
</feature>
<feature type="transmembrane region" description="Helical" evidence="5">
    <location>
        <begin position="309"/>
        <end position="331"/>
    </location>
</feature>
<dbReference type="PANTHER" id="PTHR23527">
    <property type="entry name" value="BLL3282 PROTEIN"/>
    <property type="match status" value="1"/>
</dbReference>
<feature type="transmembrane region" description="Helical" evidence="5">
    <location>
        <begin position="368"/>
        <end position="393"/>
    </location>
</feature>
<reference evidence="7" key="1">
    <citation type="submission" date="2021-02" db="EMBL/GenBank/DDBJ databases">
        <title>Sequencing the genomes of 1000 actinobacteria strains.</title>
        <authorList>
            <person name="Klenk H.-P."/>
        </authorList>
    </citation>
    <scope>NUCLEOTIDE SEQUENCE</scope>
    <source>
        <strain evidence="7">DSM 22850</strain>
    </source>
</reference>
<evidence type="ECO:0000259" key="6">
    <source>
        <dbReference type="PROSITE" id="PS50850"/>
    </source>
</evidence>
<dbReference type="AlphaFoldDB" id="A0A940T2Q5"/>
<dbReference type="RefSeq" id="WP_342452031.1">
    <property type="nucleotide sequence ID" value="NZ_JAFIDA010000001.1"/>
</dbReference>
<dbReference type="Pfam" id="PF07690">
    <property type="entry name" value="MFS_1"/>
    <property type="match status" value="1"/>
</dbReference>
<evidence type="ECO:0000256" key="3">
    <source>
        <dbReference type="ARBA" id="ARBA00022989"/>
    </source>
</evidence>
<organism evidence="7 8">
    <name type="scientific">Leucobacter exalbidus</name>
    <dbReference type="NCBI Taxonomy" id="662960"/>
    <lineage>
        <taxon>Bacteria</taxon>
        <taxon>Bacillati</taxon>
        <taxon>Actinomycetota</taxon>
        <taxon>Actinomycetes</taxon>
        <taxon>Micrococcales</taxon>
        <taxon>Microbacteriaceae</taxon>
        <taxon>Leucobacter</taxon>
    </lineage>
</organism>
<dbReference type="InterPro" id="IPR020846">
    <property type="entry name" value="MFS_dom"/>
</dbReference>
<gene>
    <name evidence="7" type="ORF">JOF28_000071</name>
</gene>
<dbReference type="PROSITE" id="PS50850">
    <property type="entry name" value="MFS"/>
    <property type="match status" value="1"/>
</dbReference>
<feature type="transmembrane region" description="Helical" evidence="5">
    <location>
        <begin position="16"/>
        <end position="37"/>
    </location>
</feature>
<comment type="subcellular location">
    <subcellularLocation>
        <location evidence="1">Cell membrane</location>
        <topology evidence="1">Multi-pass membrane protein</topology>
    </subcellularLocation>
</comment>
<evidence type="ECO:0000313" key="7">
    <source>
        <dbReference type="EMBL" id="MBP1324839.1"/>
    </source>
</evidence>
<dbReference type="InterPro" id="IPR011701">
    <property type="entry name" value="MFS"/>
</dbReference>
<dbReference type="Proteomes" id="UP000675163">
    <property type="component" value="Unassembled WGS sequence"/>
</dbReference>
<keyword evidence="4 5" id="KW-0472">Membrane</keyword>
<evidence type="ECO:0000313" key="8">
    <source>
        <dbReference type="Proteomes" id="UP000675163"/>
    </source>
</evidence>
<keyword evidence="8" id="KW-1185">Reference proteome</keyword>
<feature type="transmembrane region" description="Helical" evidence="5">
    <location>
        <begin position="224"/>
        <end position="246"/>
    </location>
</feature>
<dbReference type="SUPFAM" id="SSF103473">
    <property type="entry name" value="MFS general substrate transporter"/>
    <property type="match status" value="1"/>
</dbReference>
<protein>
    <submittedName>
        <fullName evidence="7">MFS family permease</fullName>
    </submittedName>
</protein>
<dbReference type="GO" id="GO:0022857">
    <property type="term" value="F:transmembrane transporter activity"/>
    <property type="evidence" value="ECO:0007669"/>
    <property type="project" value="InterPro"/>
</dbReference>
<comment type="caution">
    <text evidence="7">The sequence shown here is derived from an EMBL/GenBank/DDBJ whole genome shotgun (WGS) entry which is preliminary data.</text>
</comment>
<evidence type="ECO:0000256" key="5">
    <source>
        <dbReference type="SAM" id="Phobius"/>
    </source>
</evidence>
<dbReference type="InterPro" id="IPR052952">
    <property type="entry name" value="MFS-Transporter"/>
</dbReference>
<feature type="transmembrane region" description="Helical" evidence="5">
    <location>
        <begin position="285"/>
        <end position="303"/>
    </location>
</feature>
<dbReference type="PANTHER" id="PTHR23527:SF1">
    <property type="entry name" value="BLL3282 PROTEIN"/>
    <property type="match status" value="1"/>
</dbReference>
<feature type="transmembrane region" description="Helical" evidence="5">
    <location>
        <begin position="252"/>
        <end position="273"/>
    </location>
</feature>
<keyword evidence="3 5" id="KW-1133">Transmembrane helix</keyword>
<dbReference type="EMBL" id="JAFIDA010000001">
    <property type="protein sequence ID" value="MBP1324839.1"/>
    <property type="molecule type" value="Genomic_DNA"/>
</dbReference>
<feature type="transmembrane region" description="Helical" evidence="5">
    <location>
        <begin position="169"/>
        <end position="190"/>
    </location>
</feature>
<proteinExistence type="predicted"/>
<dbReference type="InterPro" id="IPR036259">
    <property type="entry name" value="MFS_trans_sf"/>
</dbReference>
<dbReference type="Gene3D" id="1.20.1250.20">
    <property type="entry name" value="MFS general substrate transporter like domains"/>
    <property type="match status" value="2"/>
</dbReference>
<dbReference type="GO" id="GO:0005886">
    <property type="term" value="C:plasma membrane"/>
    <property type="evidence" value="ECO:0007669"/>
    <property type="project" value="UniProtKB-SubCell"/>
</dbReference>
<name>A0A940T2Q5_9MICO</name>
<feature type="transmembrane region" description="Helical" evidence="5">
    <location>
        <begin position="49"/>
        <end position="74"/>
    </location>
</feature>
<evidence type="ECO:0000256" key="4">
    <source>
        <dbReference type="ARBA" id="ARBA00023136"/>
    </source>
</evidence>
<evidence type="ECO:0000256" key="1">
    <source>
        <dbReference type="ARBA" id="ARBA00004651"/>
    </source>
</evidence>
<accession>A0A940T2Q5</accession>